<dbReference type="Proteomes" id="UP000685013">
    <property type="component" value="Chromosome 13"/>
</dbReference>
<proteinExistence type="inferred from homology"/>
<keyword evidence="8" id="KW-0539">Nucleus</keyword>
<evidence type="ECO:0000256" key="1">
    <source>
        <dbReference type="ARBA" id="ARBA00004123"/>
    </source>
</evidence>
<dbReference type="AlphaFoldDB" id="A0AAV6MN81"/>
<dbReference type="Pfam" id="PF16528">
    <property type="entry name" value="Exo84_C"/>
    <property type="match status" value="1"/>
</dbReference>
<keyword evidence="5" id="KW-0677">Repeat</keyword>
<dbReference type="GO" id="GO:0006887">
    <property type="term" value="P:exocytosis"/>
    <property type="evidence" value="ECO:0007669"/>
    <property type="project" value="InterPro"/>
</dbReference>
<feature type="compositionally biased region" description="Low complexity" evidence="9">
    <location>
        <begin position="1238"/>
        <end position="1250"/>
    </location>
</feature>
<evidence type="ECO:0000313" key="11">
    <source>
        <dbReference type="EMBL" id="KAG6583797.1"/>
    </source>
</evidence>
<comment type="caution">
    <text evidence="11">The sequence shown here is derived from an EMBL/GenBank/DDBJ whole genome shotgun (WGS) entry which is preliminary data.</text>
</comment>
<dbReference type="EMBL" id="JAGKQH010000013">
    <property type="protein sequence ID" value="KAG6583797.1"/>
    <property type="molecule type" value="Genomic_DNA"/>
</dbReference>
<feature type="region of interest" description="Disordered" evidence="9">
    <location>
        <begin position="1221"/>
        <end position="1270"/>
    </location>
</feature>
<dbReference type="InterPro" id="IPR056180">
    <property type="entry name" value="ZPR1_jr_dom"/>
</dbReference>
<feature type="domain" description="Zinc finger ZPR1-type" evidence="10">
    <location>
        <begin position="34"/>
        <end position="194"/>
    </location>
</feature>
<comment type="subcellular location">
    <subcellularLocation>
        <location evidence="1">Nucleus</location>
    </subcellularLocation>
</comment>
<accession>A0AAV6MN81</accession>
<evidence type="ECO:0000256" key="8">
    <source>
        <dbReference type="ARBA" id="ARBA00023242"/>
    </source>
</evidence>
<dbReference type="GO" id="GO:0008270">
    <property type="term" value="F:zinc ion binding"/>
    <property type="evidence" value="ECO:0007669"/>
    <property type="project" value="UniProtKB-KW"/>
</dbReference>
<keyword evidence="3" id="KW-0813">Transport</keyword>
<dbReference type="InterPro" id="IPR004457">
    <property type="entry name" value="Znf_ZPR1"/>
</dbReference>
<dbReference type="GO" id="GO:0008104">
    <property type="term" value="P:intracellular protein localization"/>
    <property type="evidence" value="ECO:0007669"/>
    <property type="project" value="TreeGrafter"/>
</dbReference>
<dbReference type="NCBIfam" id="TIGR00310">
    <property type="entry name" value="ZPR1_znf"/>
    <property type="match status" value="2"/>
</dbReference>
<evidence type="ECO:0000256" key="2">
    <source>
        <dbReference type="ARBA" id="ARBA00008354"/>
    </source>
</evidence>
<dbReference type="FunFam" id="2.20.25.420:FF:000001">
    <property type="entry name" value="Zinc finger protein ZPR1"/>
    <property type="match status" value="1"/>
</dbReference>
<name>A0AAV6MN81_9ROSI</name>
<evidence type="ECO:0000256" key="6">
    <source>
        <dbReference type="ARBA" id="ARBA00022771"/>
    </source>
</evidence>
<dbReference type="GO" id="GO:0006893">
    <property type="term" value="P:Golgi to plasma membrane transport"/>
    <property type="evidence" value="ECO:0007669"/>
    <property type="project" value="TreeGrafter"/>
</dbReference>
<dbReference type="FunFam" id="2.20.25.420:FF:000002">
    <property type="entry name" value="Zinc finger protein ZPR1"/>
    <property type="match status" value="1"/>
</dbReference>
<organism evidence="11 12">
    <name type="scientific">Cucurbita argyrosperma subsp. sororia</name>
    <dbReference type="NCBI Taxonomy" id="37648"/>
    <lineage>
        <taxon>Eukaryota</taxon>
        <taxon>Viridiplantae</taxon>
        <taxon>Streptophyta</taxon>
        <taxon>Embryophyta</taxon>
        <taxon>Tracheophyta</taxon>
        <taxon>Spermatophyta</taxon>
        <taxon>Magnoliopsida</taxon>
        <taxon>eudicotyledons</taxon>
        <taxon>Gunneridae</taxon>
        <taxon>Pentapetalae</taxon>
        <taxon>rosids</taxon>
        <taxon>fabids</taxon>
        <taxon>Cucurbitales</taxon>
        <taxon>Cucurbitaceae</taxon>
        <taxon>Cucurbiteae</taxon>
        <taxon>Cucurbita</taxon>
    </lineage>
</organism>
<gene>
    <name evidence="11" type="primary">EXO84C</name>
    <name evidence="11" type="ORF">SDJN03_19729</name>
</gene>
<evidence type="ECO:0000256" key="9">
    <source>
        <dbReference type="SAM" id="MobiDB-lite"/>
    </source>
</evidence>
<dbReference type="GO" id="GO:0005634">
    <property type="term" value="C:nucleus"/>
    <property type="evidence" value="ECO:0007669"/>
    <property type="project" value="UniProtKB-SubCell"/>
</dbReference>
<dbReference type="GO" id="GO:0000145">
    <property type="term" value="C:exocyst"/>
    <property type="evidence" value="ECO:0007669"/>
    <property type="project" value="InterPro"/>
</dbReference>
<protein>
    <submittedName>
        <fullName evidence="11">Exocyst complex component EXO84C</fullName>
    </submittedName>
</protein>
<dbReference type="PANTHER" id="PTHR21426">
    <property type="entry name" value="EXOCYST COMPLEX COMPONENT 8"/>
    <property type="match status" value="1"/>
</dbReference>
<evidence type="ECO:0000256" key="3">
    <source>
        <dbReference type="ARBA" id="ARBA00022448"/>
    </source>
</evidence>
<dbReference type="Pfam" id="PF03367">
    <property type="entry name" value="Zn_ribbon_ZPR1"/>
    <property type="match status" value="2"/>
</dbReference>
<sequence length="1270" mass="141312">MAAKDAEKVLDVQSVVEAVVADEDADVPRYEVESLCMRCHENGTTRFLLTLIPNFRKILLSAFECPHCGERNNEVQFAGEIQPRGCCYSLEVHAGDQKTLNRQVVKSESAIIKIPELDFEIPAEAQRGTLSTVEGILVRAIDGLESLQEERRKVDPQTAEAIDQFLLKLKACAIGDSSFSFILDDPAGNSFIENPFAPSKDPSLSIKFYERSPEQQASLGYYVEPSQSEEAEGGVSTSGADASNQVRGEAHGSVGAAAGHRAIAQSNSAEIAEALFRYTAPEEVMTFPSTCGACAVRCETRMFVTKIPYFQEVIVMATTCDACGYRSSELKPGGRIPEKGKIISLCVKNVKDLSRDLIKSDTASVKVPDLDLELTSGTLGGIVTTVEGLITKISESLERVHGFTFGDSLDENKRNKWLDFKTRLTKLLSLEQPWTLILDDALANSFIAPVTDDIKDDHQLTYEEYERSWEQNEELGLNDMDTSSADAAYTFCNFSSQPFDPSPIFPPEIWYTLHDPPSAFEYGRMESSEEEDDFPSIESIIPQSKVDSLYQSHTEQGIRRLCCELMDLKDAVENLCGNMQTKYLAFLRISEEAVEMEHELVELQKHISSQRILVQDLMTGVCHELEQWSQSNDGTDEVKDGAKIYDPQDSLSKLEDGHNTVFLENVDILLAEHKVEEALEALDAEERNSPELKTTGEISTELSSYKSAFLKRKAMLEEQLIEISEQPFVNLRELRKASSGLLRLGKGSLAHQLLLKSFGSRLQRSITTFLPSCAACPKTFSATLGKLVFSAISLATKESASIFGDDPIYTNRVVQWAECEIEFFVRLVKENAPSSETVSALRAASICIHASLNYCSLLETQGLKLSKLLLVLLRSFMEEVLELNFRRARRGILDLAEPDDNFVLSSRFASPLSPFLTSLDSLLVVSGMKFMHIVDDILEQLTSSAVFHFGGNVLNRISQLFDKYMDALRKALPGPSDDENLTELKEPTPFRVETDSEKLAILGIAFTIMDELLPDAVMTVWKRQDELVQKNESTETVVYNSGSSVELKDWKRHLQVSFDKLRDHFCRQYVLGFIYSREGKTRLDAWIYLSGDGQQDLHWGSNPHPSLPFQALFAKLQQLAIVAGDFWGVFEDDSVDLLPVGLQQLILDMHFTVEIARFAGYPSRQIHQIASAIIARAIRTFSDRGIDPQSALPEDEWFLETAKSAISKLLGADGSDSSEIDDDHIILHHDDDSDSDDTTSSLSTLESTESFASASMGELESPSDLTDSEN</sequence>
<feature type="domain" description="Zinc finger ZPR1-type" evidence="10">
    <location>
        <begin position="289"/>
        <end position="449"/>
    </location>
</feature>
<dbReference type="SMART" id="SM00709">
    <property type="entry name" value="Zpr1"/>
    <property type="match status" value="2"/>
</dbReference>
<keyword evidence="6" id="KW-0863">Zinc-finger</keyword>
<dbReference type="FunFam" id="2.60.120.1040:FF:000001">
    <property type="entry name" value="Zinc finger protein ZPR1"/>
    <property type="match status" value="1"/>
</dbReference>
<dbReference type="Pfam" id="PF22794">
    <property type="entry name" value="jr-ZPR1"/>
    <property type="match status" value="2"/>
</dbReference>
<reference evidence="11 12" key="1">
    <citation type="journal article" date="2021" name="Hortic Res">
        <title>The domestication of Cucurbita argyrosperma as revealed by the genome of its wild relative.</title>
        <authorList>
            <person name="Barrera-Redondo J."/>
            <person name="Sanchez-de la Vega G."/>
            <person name="Aguirre-Liguori J.A."/>
            <person name="Castellanos-Morales G."/>
            <person name="Gutierrez-Guerrero Y.T."/>
            <person name="Aguirre-Dugua X."/>
            <person name="Aguirre-Planter E."/>
            <person name="Tenaillon M.I."/>
            <person name="Lira-Saade R."/>
            <person name="Eguiarte L.E."/>
        </authorList>
    </citation>
    <scope>NUCLEOTIDE SEQUENCE [LARGE SCALE GENOMIC DNA]</scope>
    <source>
        <strain evidence="11">JBR-2021</strain>
    </source>
</reference>
<keyword evidence="12" id="KW-1185">Reference proteome</keyword>
<evidence type="ECO:0000259" key="10">
    <source>
        <dbReference type="SMART" id="SM00709"/>
    </source>
</evidence>
<evidence type="ECO:0000256" key="7">
    <source>
        <dbReference type="ARBA" id="ARBA00022833"/>
    </source>
</evidence>
<dbReference type="InterPro" id="IPR032403">
    <property type="entry name" value="Exo84_C"/>
</dbReference>
<evidence type="ECO:0000256" key="5">
    <source>
        <dbReference type="ARBA" id="ARBA00022737"/>
    </source>
</evidence>
<keyword evidence="7" id="KW-0862">Zinc</keyword>
<evidence type="ECO:0000256" key="4">
    <source>
        <dbReference type="ARBA" id="ARBA00022723"/>
    </source>
</evidence>
<dbReference type="PANTHER" id="PTHR21426:SF2">
    <property type="entry name" value="EXOCYST COMPLEX COMPONENT EXO84C"/>
    <property type="match status" value="1"/>
</dbReference>
<dbReference type="InterPro" id="IPR033961">
    <property type="entry name" value="Exo84"/>
</dbReference>
<dbReference type="FunFam" id="2.60.120.1040:FF:000002">
    <property type="entry name" value="zinc finger protein ZPR1"/>
    <property type="match status" value="1"/>
</dbReference>
<feature type="non-terminal residue" evidence="11">
    <location>
        <position position="1"/>
    </location>
</feature>
<keyword evidence="4" id="KW-0479">Metal-binding</keyword>
<comment type="similarity">
    <text evidence="2">Belongs to the ZPR1 family.</text>
</comment>
<evidence type="ECO:0000313" key="12">
    <source>
        <dbReference type="Proteomes" id="UP000685013"/>
    </source>
</evidence>